<keyword evidence="3" id="KW-1185">Reference proteome</keyword>
<evidence type="ECO:0000313" key="3">
    <source>
        <dbReference type="Proteomes" id="UP000243904"/>
    </source>
</evidence>
<evidence type="ECO:0000256" key="1">
    <source>
        <dbReference type="SAM" id="Phobius"/>
    </source>
</evidence>
<keyword evidence="1" id="KW-1133">Transmembrane helix</keyword>
<sequence>MQSAVVTFVRQTGCAPKTFYGITGAVILSLASLTVMFSSASAFVSQASSLQQQLKQDRPITEVVVRRGGAARRTTVVGPRGGAASRTVVRRGAVVRPGVARAGVVRPGRWVRPARYTWRPGGAIAAGAAIGFVTAATAAAWAGAPPVAGYCWYYTDASRTQGFWDACPQ</sequence>
<dbReference type="RefSeq" id="WP_433994388.1">
    <property type="nucleotide sequence ID" value="NZ_LT629750.1"/>
</dbReference>
<reference evidence="3" key="1">
    <citation type="submission" date="2016-10" db="EMBL/GenBank/DDBJ databases">
        <authorList>
            <person name="Varghese N."/>
            <person name="Submissions S."/>
        </authorList>
    </citation>
    <scope>NUCLEOTIDE SEQUENCE [LARGE SCALE GENOMIC DNA]</scope>
    <source>
        <strain evidence="3">GAS369</strain>
    </source>
</reference>
<dbReference type="Proteomes" id="UP000243904">
    <property type="component" value="Chromosome I"/>
</dbReference>
<keyword evidence="1" id="KW-0812">Transmembrane</keyword>
<organism evidence="2 3">
    <name type="scientific">Bradyrhizobium canariense</name>
    <dbReference type="NCBI Taxonomy" id="255045"/>
    <lineage>
        <taxon>Bacteria</taxon>
        <taxon>Pseudomonadati</taxon>
        <taxon>Pseudomonadota</taxon>
        <taxon>Alphaproteobacteria</taxon>
        <taxon>Hyphomicrobiales</taxon>
        <taxon>Nitrobacteraceae</taxon>
        <taxon>Bradyrhizobium</taxon>
    </lineage>
</organism>
<feature type="transmembrane region" description="Helical" evidence="1">
    <location>
        <begin position="20"/>
        <end position="44"/>
    </location>
</feature>
<feature type="transmembrane region" description="Helical" evidence="1">
    <location>
        <begin position="122"/>
        <end position="144"/>
    </location>
</feature>
<proteinExistence type="predicted"/>
<dbReference type="EMBL" id="LT629750">
    <property type="protein sequence ID" value="SDS41957.1"/>
    <property type="molecule type" value="Genomic_DNA"/>
</dbReference>
<dbReference type="AlphaFoldDB" id="A0A1H1S1T4"/>
<protein>
    <submittedName>
        <fullName evidence="2">Uncharacterized protein</fullName>
    </submittedName>
</protein>
<evidence type="ECO:0000313" key="2">
    <source>
        <dbReference type="EMBL" id="SDS41957.1"/>
    </source>
</evidence>
<gene>
    <name evidence="2" type="ORF">SAMN05444158_2005</name>
</gene>
<accession>A0A1H1S1T4</accession>
<keyword evidence="1" id="KW-0472">Membrane</keyword>
<name>A0A1H1S1T4_9BRAD</name>